<evidence type="ECO:0000256" key="1">
    <source>
        <dbReference type="SAM" id="Phobius"/>
    </source>
</evidence>
<dbReference type="PATRIC" id="fig|1538.10.peg.1238"/>
<dbReference type="AlphaFoldDB" id="A0A162L5N1"/>
<keyword evidence="1" id="KW-1133">Transmembrane helix</keyword>
<feature type="transmembrane region" description="Helical" evidence="1">
    <location>
        <begin position="35"/>
        <end position="57"/>
    </location>
</feature>
<gene>
    <name evidence="2" type="ORF">WY13_00739</name>
</gene>
<reference evidence="2 3" key="1">
    <citation type="journal article" date="2015" name="Biotechnol. Bioeng.">
        <title>Genome sequence and phenotypic characterization of Caulobacter segnis.</title>
        <authorList>
            <person name="Patel S."/>
            <person name="Fletcher B."/>
            <person name="Scott D.C."/>
            <person name="Ely B."/>
        </authorList>
    </citation>
    <scope>NUCLEOTIDE SEQUENCE [LARGE SCALE GENOMIC DNA]</scope>
    <source>
        <strain evidence="2 3">ERI-2</strain>
    </source>
</reference>
<dbReference type="Proteomes" id="UP000077407">
    <property type="component" value="Unassembled WGS sequence"/>
</dbReference>
<keyword evidence="1" id="KW-0812">Transmembrane</keyword>
<protein>
    <submittedName>
        <fullName evidence="2">Uncharacterized protein</fullName>
    </submittedName>
</protein>
<feature type="transmembrane region" description="Helical" evidence="1">
    <location>
        <begin position="5"/>
        <end position="23"/>
    </location>
</feature>
<evidence type="ECO:0000313" key="3">
    <source>
        <dbReference type="Proteomes" id="UP000077407"/>
    </source>
</evidence>
<organism evidence="2 3">
    <name type="scientific">Clostridium ljungdahlii</name>
    <dbReference type="NCBI Taxonomy" id="1538"/>
    <lineage>
        <taxon>Bacteria</taxon>
        <taxon>Bacillati</taxon>
        <taxon>Bacillota</taxon>
        <taxon>Clostridia</taxon>
        <taxon>Eubacteriales</taxon>
        <taxon>Clostridiaceae</taxon>
        <taxon>Clostridium</taxon>
    </lineage>
</organism>
<sequence>MKKYFIKRFVIFTLIFFVLYFINLQDKNLGSVFKIIGISLLSGGCLGGLMVLLKVTFGKMGQKRNQ</sequence>
<accession>A0A162L5N1</accession>
<keyword evidence="1" id="KW-0472">Membrane</keyword>
<evidence type="ECO:0000313" key="2">
    <source>
        <dbReference type="EMBL" id="OAA91482.1"/>
    </source>
</evidence>
<dbReference type="RefSeq" id="WP_063554337.1">
    <property type="nucleotide sequence ID" value="NZ_LITT01000006.1"/>
</dbReference>
<proteinExistence type="predicted"/>
<comment type="caution">
    <text evidence="2">The sequence shown here is derived from an EMBL/GenBank/DDBJ whole genome shotgun (WGS) entry which is preliminary data.</text>
</comment>
<dbReference type="EMBL" id="LITT01000006">
    <property type="protein sequence ID" value="OAA91482.1"/>
    <property type="molecule type" value="Genomic_DNA"/>
</dbReference>
<name>A0A162L5N1_9CLOT</name>
<dbReference type="OrthoDB" id="1927712at2"/>